<evidence type="ECO:0000313" key="4">
    <source>
        <dbReference type="Proteomes" id="UP000694417"/>
    </source>
</evidence>
<reference evidence="3" key="1">
    <citation type="submission" date="2025-08" db="UniProtKB">
        <authorList>
            <consortium name="Ensembl"/>
        </authorList>
    </citation>
    <scope>IDENTIFICATION</scope>
</reference>
<keyword evidence="4" id="KW-1185">Reference proteome</keyword>
<protein>
    <submittedName>
        <fullName evidence="3">Cilia and flagella associated protein 92 (putative)</fullName>
    </submittedName>
</protein>
<dbReference type="Pfam" id="PF15084">
    <property type="entry name" value="DUF4550"/>
    <property type="match status" value="1"/>
</dbReference>
<evidence type="ECO:0000313" key="3">
    <source>
        <dbReference type="Ensembl" id="ENSUPAP00010005436.1"/>
    </source>
</evidence>
<reference evidence="3" key="2">
    <citation type="submission" date="2025-09" db="UniProtKB">
        <authorList>
            <consortium name="Ensembl"/>
        </authorList>
    </citation>
    <scope>IDENTIFICATION</scope>
</reference>
<feature type="compositionally biased region" description="Basic and acidic residues" evidence="1">
    <location>
        <begin position="305"/>
        <end position="319"/>
    </location>
</feature>
<feature type="domain" description="DUF4550" evidence="2">
    <location>
        <begin position="85"/>
        <end position="179"/>
    </location>
</feature>
<dbReference type="InterPro" id="IPR027876">
    <property type="entry name" value="DUF4550"/>
</dbReference>
<gene>
    <name evidence="3" type="primary">CFAP92</name>
</gene>
<dbReference type="Proteomes" id="UP000694417">
    <property type="component" value="Unplaced"/>
</dbReference>
<organism evidence="3 4">
    <name type="scientific">Urocitellus parryii</name>
    <name type="common">Arctic ground squirrel</name>
    <name type="synonym">Spermophilus parryii</name>
    <dbReference type="NCBI Taxonomy" id="9999"/>
    <lineage>
        <taxon>Eukaryota</taxon>
        <taxon>Metazoa</taxon>
        <taxon>Chordata</taxon>
        <taxon>Craniata</taxon>
        <taxon>Vertebrata</taxon>
        <taxon>Euteleostomi</taxon>
        <taxon>Mammalia</taxon>
        <taxon>Eutheria</taxon>
        <taxon>Euarchontoglires</taxon>
        <taxon>Glires</taxon>
        <taxon>Rodentia</taxon>
        <taxon>Sciuromorpha</taxon>
        <taxon>Sciuridae</taxon>
        <taxon>Xerinae</taxon>
        <taxon>Marmotini</taxon>
        <taxon>Urocitellus</taxon>
    </lineage>
</organism>
<dbReference type="PANTHER" id="PTHR33667:SF7">
    <property type="entry name" value="RIKEN CDNA 1810020O05 GENE"/>
    <property type="match status" value="1"/>
</dbReference>
<dbReference type="PANTHER" id="PTHR33667">
    <property type="entry name" value="SI:DKEY-57N24.6"/>
    <property type="match status" value="1"/>
</dbReference>
<dbReference type="GeneTree" id="ENSGT00390000008330"/>
<evidence type="ECO:0000259" key="2">
    <source>
        <dbReference type="Pfam" id="PF15084"/>
    </source>
</evidence>
<dbReference type="Ensembl" id="ENSUPAT00010006222.1">
    <property type="protein sequence ID" value="ENSUPAP00010005436.1"/>
    <property type="gene ID" value="ENSUPAG00010004363.1"/>
</dbReference>
<accession>A0A8D2H1R0</accession>
<dbReference type="AlphaFoldDB" id="A0A8D2H1R0"/>
<sequence length="381" mass="43815">MPPVAPMFLSRSHSNDLSSSHEALYLLNHSRTFQQPAQAGDQSFHAGPLGGPSHSTGLQGAVARCLLFPHVKHPKLDNHIAKLRRFYHIEYFLLPDDEEPKMVDMVMFPGMAKVFLDSRVKTIKPWLEGGKLWVSWSQSFNINVTKELLKKINFHKITLRLWDTKDKISKKVRYYRLKAASYLEEAGSFGKSEEVRRLVLDQRRQCNLSQEKASINKEEWDEEHLLGKPEKAEKHSKLFPGSHQAEPEIISKNNEDYEKSLKMDDLSSVQRSTSRTPVVPLAGATMLEIKEIIEKKSLNSLTDMLEKQRSQKKDHEVKRRSLKKGKKQHSEEEFDPSQWRQSVFSLQLAIMPLLAGSYTCSQQSLAVERPWVQFPVGQRTE</sequence>
<proteinExistence type="predicted"/>
<feature type="region of interest" description="Disordered" evidence="1">
    <location>
        <begin position="305"/>
        <end position="334"/>
    </location>
</feature>
<evidence type="ECO:0000256" key="1">
    <source>
        <dbReference type="SAM" id="MobiDB-lite"/>
    </source>
</evidence>
<name>A0A8D2H1R0_UROPR</name>